<sequence>MRKQQLEFTYMRALAILWIVAGHSLYNAGLGFPVTIENVLRGGTALFVFISGYFYHRIFHPRMVYKEFMLSKVRNVLQPFLWVSLVGMILLVCQWAFLYNRPPIELAKGVYYTVRNGYILYPHWYIPFIMAVFAISPVFSAYIRLSPAARWLIFAALCLVSIFIHRPIGNINVLHSVVYFTPFYLMGILYSAHEDWLKSHAAPLLAAAAVGTVVSVVMQQLSGHHGNYHKLAFDWGGIDWQFIQKFSLCVLAVGFCLWLSHQPLKERTQSALNALAEMSFPIFFIHPLFSILFDTITGAMHFRLAAGNPWTAMALSAFIFVFLMVGSVVTARAIKALLKDKSRSVIGW</sequence>
<feature type="transmembrane region" description="Helical" evidence="7">
    <location>
        <begin position="204"/>
        <end position="222"/>
    </location>
</feature>
<feature type="transmembrane region" description="Helical" evidence="7">
    <location>
        <begin position="174"/>
        <end position="192"/>
    </location>
</feature>
<dbReference type="GO" id="GO:0016746">
    <property type="term" value="F:acyltransferase activity"/>
    <property type="evidence" value="ECO:0007669"/>
    <property type="project" value="UniProtKB-KW"/>
</dbReference>
<evidence type="ECO:0000256" key="4">
    <source>
        <dbReference type="ARBA" id="ARBA00022692"/>
    </source>
</evidence>
<reference evidence="9 10" key="1">
    <citation type="submission" date="2021-05" db="EMBL/GenBank/DDBJ databases">
        <title>Shewanella sp. JM162201.</title>
        <authorList>
            <person name="Xu S."/>
            <person name="Li A."/>
        </authorList>
    </citation>
    <scope>NUCLEOTIDE SEQUENCE [LARGE SCALE GENOMIC DNA]</scope>
    <source>
        <strain evidence="9 10">JM162201</strain>
    </source>
</reference>
<feature type="transmembrane region" description="Helical" evidence="7">
    <location>
        <begin position="313"/>
        <end position="334"/>
    </location>
</feature>
<evidence type="ECO:0000259" key="8">
    <source>
        <dbReference type="Pfam" id="PF01757"/>
    </source>
</evidence>
<keyword evidence="10" id="KW-1185">Reference proteome</keyword>
<feature type="transmembrane region" description="Helical" evidence="7">
    <location>
        <begin position="76"/>
        <end position="98"/>
    </location>
</feature>
<proteinExistence type="inferred from homology"/>
<evidence type="ECO:0000313" key="10">
    <source>
        <dbReference type="Proteomes" id="UP001195903"/>
    </source>
</evidence>
<evidence type="ECO:0000256" key="5">
    <source>
        <dbReference type="ARBA" id="ARBA00022989"/>
    </source>
</evidence>
<organism evidence="9 10">
    <name type="scientific">Shewanella jiangmenensis</name>
    <dbReference type="NCBI Taxonomy" id="2837387"/>
    <lineage>
        <taxon>Bacteria</taxon>
        <taxon>Pseudomonadati</taxon>
        <taxon>Pseudomonadota</taxon>
        <taxon>Gammaproteobacteria</taxon>
        <taxon>Alteromonadales</taxon>
        <taxon>Shewanellaceae</taxon>
        <taxon>Shewanella</taxon>
    </lineage>
</organism>
<protein>
    <submittedName>
        <fullName evidence="9">Acyltransferase</fullName>
    </submittedName>
</protein>
<comment type="similarity">
    <text evidence="2">Belongs to the acyltransferase 3 family.</text>
</comment>
<dbReference type="Pfam" id="PF01757">
    <property type="entry name" value="Acyl_transf_3"/>
    <property type="match status" value="1"/>
</dbReference>
<feature type="transmembrane region" description="Helical" evidence="7">
    <location>
        <begin position="12"/>
        <end position="32"/>
    </location>
</feature>
<feature type="transmembrane region" description="Helical" evidence="7">
    <location>
        <begin position="38"/>
        <end position="55"/>
    </location>
</feature>
<dbReference type="RefSeq" id="WP_214507561.1">
    <property type="nucleotide sequence ID" value="NZ_JAHEPS010000004.1"/>
</dbReference>
<evidence type="ECO:0000313" key="9">
    <source>
        <dbReference type="EMBL" id="MBT1445368.1"/>
    </source>
</evidence>
<name>A0ABS5V4I2_9GAMM</name>
<keyword evidence="6 7" id="KW-0472">Membrane</keyword>
<keyword evidence="9" id="KW-0808">Transferase</keyword>
<comment type="caution">
    <text evidence="9">The sequence shown here is derived from an EMBL/GenBank/DDBJ whole genome shotgun (WGS) entry which is preliminary data.</text>
</comment>
<keyword evidence="3" id="KW-1003">Cell membrane</keyword>
<feature type="transmembrane region" description="Helical" evidence="7">
    <location>
        <begin position="118"/>
        <end position="139"/>
    </location>
</feature>
<keyword evidence="4 7" id="KW-0812">Transmembrane</keyword>
<dbReference type="InterPro" id="IPR002656">
    <property type="entry name" value="Acyl_transf_3_dom"/>
</dbReference>
<evidence type="ECO:0000256" key="6">
    <source>
        <dbReference type="ARBA" id="ARBA00023136"/>
    </source>
</evidence>
<comment type="subcellular location">
    <subcellularLocation>
        <location evidence="1">Cell membrane</location>
        <topology evidence="1">Multi-pass membrane protein</topology>
    </subcellularLocation>
</comment>
<evidence type="ECO:0000256" key="1">
    <source>
        <dbReference type="ARBA" id="ARBA00004651"/>
    </source>
</evidence>
<gene>
    <name evidence="9" type="ORF">KJI95_12635</name>
</gene>
<keyword evidence="9" id="KW-0012">Acyltransferase</keyword>
<dbReference type="PANTHER" id="PTHR40074">
    <property type="entry name" value="O-ACETYLTRANSFERASE WECH"/>
    <property type="match status" value="1"/>
</dbReference>
<feature type="transmembrane region" description="Helical" evidence="7">
    <location>
        <begin position="151"/>
        <end position="168"/>
    </location>
</feature>
<evidence type="ECO:0000256" key="2">
    <source>
        <dbReference type="ARBA" id="ARBA00007400"/>
    </source>
</evidence>
<evidence type="ECO:0000256" key="7">
    <source>
        <dbReference type="SAM" id="Phobius"/>
    </source>
</evidence>
<feature type="domain" description="Acyltransferase 3" evidence="8">
    <location>
        <begin position="8"/>
        <end position="330"/>
    </location>
</feature>
<dbReference type="EMBL" id="JAHEPS010000004">
    <property type="protein sequence ID" value="MBT1445368.1"/>
    <property type="molecule type" value="Genomic_DNA"/>
</dbReference>
<evidence type="ECO:0000256" key="3">
    <source>
        <dbReference type="ARBA" id="ARBA00022475"/>
    </source>
</evidence>
<accession>A0ABS5V4I2</accession>
<feature type="transmembrane region" description="Helical" evidence="7">
    <location>
        <begin position="272"/>
        <end position="293"/>
    </location>
</feature>
<dbReference type="PANTHER" id="PTHR40074:SF2">
    <property type="entry name" value="O-ACETYLTRANSFERASE WECH"/>
    <property type="match status" value="1"/>
</dbReference>
<feature type="transmembrane region" description="Helical" evidence="7">
    <location>
        <begin position="242"/>
        <end position="260"/>
    </location>
</feature>
<dbReference type="Proteomes" id="UP001195903">
    <property type="component" value="Unassembled WGS sequence"/>
</dbReference>
<keyword evidence="5 7" id="KW-1133">Transmembrane helix</keyword>